<feature type="transmembrane region" description="Helical" evidence="1">
    <location>
        <begin position="69"/>
        <end position="88"/>
    </location>
</feature>
<sequence length="239" mass="25944">MVTDVDRAIERAGSLLGRLSPQAQRMAFRARQRRRAFFLQKLGRAALAAGAIIVGGGAFGLFIGPLGGTGVMLAGGALILATAGLLIWPHYPEANEETLVQTDLKLLPAQTEVWLAQQRRALPAPAANLLDGIGVRLETLSPQLQTLDPREPVAVEVRKILSEHLPELVNGYKRVPEPLRREVQSSGMTPDQQLVDGLKLIDEEIATMTRNIAAGDLDKLATQEKFLQLKYRDTDGVTG</sequence>
<keyword evidence="1" id="KW-1133">Transmembrane helix</keyword>
<comment type="caution">
    <text evidence="2">The sequence shown here is derived from an EMBL/GenBank/DDBJ whole genome shotgun (WGS) entry which is preliminary data.</text>
</comment>
<evidence type="ECO:0008006" key="4">
    <source>
        <dbReference type="Google" id="ProtNLM"/>
    </source>
</evidence>
<feature type="transmembrane region" description="Helical" evidence="1">
    <location>
        <begin position="42"/>
        <end position="63"/>
    </location>
</feature>
<keyword evidence="1" id="KW-0472">Membrane</keyword>
<evidence type="ECO:0000313" key="3">
    <source>
        <dbReference type="Proteomes" id="UP000549617"/>
    </source>
</evidence>
<dbReference type="Proteomes" id="UP000549617">
    <property type="component" value="Unassembled WGS sequence"/>
</dbReference>
<accession>A0A7W9AFE9</accession>
<dbReference type="EMBL" id="JACIJC010000001">
    <property type="protein sequence ID" value="MBB5684615.1"/>
    <property type="molecule type" value="Genomic_DNA"/>
</dbReference>
<organism evidence="2 3">
    <name type="scientific">Sphingobium boeckii</name>
    <dbReference type="NCBI Taxonomy" id="1082345"/>
    <lineage>
        <taxon>Bacteria</taxon>
        <taxon>Pseudomonadati</taxon>
        <taxon>Pseudomonadota</taxon>
        <taxon>Alphaproteobacteria</taxon>
        <taxon>Sphingomonadales</taxon>
        <taxon>Sphingomonadaceae</taxon>
        <taxon>Sphingobium</taxon>
    </lineage>
</organism>
<dbReference type="AlphaFoldDB" id="A0A7W9AFE9"/>
<evidence type="ECO:0000256" key="1">
    <source>
        <dbReference type="SAM" id="Phobius"/>
    </source>
</evidence>
<keyword evidence="3" id="KW-1185">Reference proteome</keyword>
<reference evidence="2 3" key="1">
    <citation type="submission" date="2020-08" db="EMBL/GenBank/DDBJ databases">
        <title>Genomic Encyclopedia of Type Strains, Phase IV (KMG-IV): sequencing the most valuable type-strain genomes for metagenomic binning, comparative biology and taxonomic classification.</title>
        <authorList>
            <person name="Goeker M."/>
        </authorList>
    </citation>
    <scope>NUCLEOTIDE SEQUENCE [LARGE SCALE GENOMIC DNA]</scope>
    <source>
        <strain evidence="2 3">DSM 25079</strain>
    </source>
</reference>
<evidence type="ECO:0000313" key="2">
    <source>
        <dbReference type="EMBL" id="MBB5684615.1"/>
    </source>
</evidence>
<name>A0A7W9AFE9_9SPHN</name>
<keyword evidence="1" id="KW-0812">Transmembrane</keyword>
<protein>
    <recommendedName>
        <fullName evidence="4">5-bromo-4-chloroindolyl phosphate hydrolysis protein</fullName>
    </recommendedName>
</protein>
<proteinExistence type="predicted"/>
<dbReference type="RefSeq" id="WP_184015081.1">
    <property type="nucleotide sequence ID" value="NZ_JACIJC010000001.1"/>
</dbReference>
<gene>
    <name evidence="2" type="ORF">FHS49_000606</name>
</gene>